<dbReference type="PANTHER" id="PTHR47844:SF1">
    <property type="entry name" value="EXOSTOSIN-LIKE 2"/>
    <property type="match status" value="1"/>
</dbReference>
<dbReference type="InterPro" id="IPR052427">
    <property type="entry name" value="Glycosyltrans_GT2/GT47"/>
</dbReference>
<keyword evidence="4 8" id="KW-0812">Transmembrane</keyword>
<gene>
    <name evidence="9" type="ORF">BJ875DRAFT_506635</name>
</gene>
<evidence type="ECO:0000313" key="10">
    <source>
        <dbReference type="Proteomes" id="UP000824998"/>
    </source>
</evidence>
<evidence type="ECO:0000256" key="8">
    <source>
        <dbReference type="SAM" id="Phobius"/>
    </source>
</evidence>
<dbReference type="AlphaFoldDB" id="A0A9P7YEG1"/>
<dbReference type="Proteomes" id="UP000824998">
    <property type="component" value="Unassembled WGS sequence"/>
</dbReference>
<evidence type="ECO:0000256" key="4">
    <source>
        <dbReference type="ARBA" id="ARBA00022692"/>
    </source>
</evidence>
<keyword evidence="3" id="KW-0808">Transferase</keyword>
<comment type="subcellular location">
    <subcellularLocation>
        <location evidence="1">Membrane</location>
    </subcellularLocation>
</comment>
<evidence type="ECO:0000313" key="9">
    <source>
        <dbReference type="EMBL" id="KAG9231513.1"/>
    </source>
</evidence>
<dbReference type="EMBL" id="MU251597">
    <property type="protein sequence ID" value="KAG9231513.1"/>
    <property type="molecule type" value="Genomic_DNA"/>
</dbReference>
<feature type="transmembrane region" description="Helical" evidence="8">
    <location>
        <begin position="297"/>
        <end position="316"/>
    </location>
</feature>
<accession>A0A9P7YEG1</accession>
<evidence type="ECO:0000256" key="6">
    <source>
        <dbReference type="ARBA" id="ARBA00023136"/>
    </source>
</evidence>
<evidence type="ECO:0000256" key="3">
    <source>
        <dbReference type="ARBA" id="ARBA00022679"/>
    </source>
</evidence>
<keyword evidence="10" id="KW-1185">Reference proteome</keyword>
<evidence type="ECO:0000256" key="2">
    <source>
        <dbReference type="ARBA" id="ARBA00022676"/>
    </source>
</evidence>
<evidence type="ECO:0000256" key="7">
    <source>
        <dbReference type="ARBA" id="ARBA00023180"/>
    </source>
</evidence>
<feature type="transmembrane region" description="Helical" evidence="8">
    <location>
        <begin position="249"/>
        <end position="266"/>
    </location>
</feature>
<protein>
    <submittedName>
        <fullName evidence="9">Polysaccharide synthase Cps1</fullName>
    </submittedName>
</protein>
<reference evidence="9" key="1">
    <citation type="journal article" date="2021" name="IMA Fungus">
        <title>Genomic characterization of three marine fungi, including Emericellopsis atlantica sp. nov. with signatures of a generalist lifestyle and marine biomass degradation.</title>
        <authorList>
            <person name="Hagestad O.C."/>
            <person name="Hou L."/>
            <person name="Andersen J.H."/>
            <person name="Hansen E.H."/>
            <person name="Altermark B."/>
            <person name="Li C."/>
            <person name="Kuhnert E."/>
            <person name="Cox R.J."/>
            <person name="Crous P.W."/>
            <person name="Spatafora J.W."/>
            <person name="Lail K."/>
            <person name="Amirebrahimi M."/>
            <person name="Lipzen A."/>
            <person name="Pangilinan J."/>
            <person name="Andreopoulos W."/>
            <person name="Hayes R.D."/>
            <person name="Ng V."/>
            <person name="Grigoriev I.V."/>
            <person name="Jackson S.A."/>
            <person name="Sutton T.D.S."/>
            <person name="Dobson A.D.W."/>
            <person name="Rama T."/>
        </authorList>
    </citation>
    <scope>NUCLEOTIDE SEQUENCE</scope>
    <source>
        <strain evidence="9">TRa018bII</strain>
    </source>
</reference>
<evidence type="ECO:0000256" key="5">
    <source>
        <dbReference type="ARBA" id="ARBA00022989"/>
    </source>
</evidence>
<proteinExistence type="predicted"/>
<dbReference type="OrthoDB" id="2849215at2759"/>
<evidence type="ECO:0000256" key="1">
    <source>
        <dbReference type="ARBA" id="ARBA00004370"/>
    </source>
</evidence>
<keyword evidence="5 8" id="KW-1133">Transmembrane helix</keyword>
<sequence length="317" mass="36694">MSFLTASTTFKSIPPPENPTYTSDDLTVLIPTICREDQHDDFRLCLRSCLAIKPHEIRVSTIESDLLRITELAYSIDPRIQIYEAILRITTPITILADDNIKLPLESLPHILTLFKDSKIGVVGTCQRVRRRPGLEIIDQIWILCYVTETWLGIPLNADDDNFVTRLLVAKGWGIRIQMCKEAEQCLRWARSNLRSNTKSIIFEWRVWMQTPWSLYVLLLATLSHSLITDPLLAFLLHCSTSTWDPSHRLLSFCIFALWLLFTKVVKLVPHFVLYPIDICFIPVTIFFGYFHSLIKFYALLTLHLVSLRTLPFLILY</sequence>
<name>A0A9P7YEG1_9HELO</name>
<dbReference type="GO" id="GO:0016757">
    <property type="term" value="F:glycosyltransferase activity"/>
    <property type="evidence" value="ECO:0007669"/>
    <property type="project" value="UniProtKB-KW"/>
</dbReference>
<keyword evidence="2" id="KW-0328">Glycosyltransferase</keyword>
<comment type="caution">
    <text evidence="9">The sequence shown here is derived from an EMBL/GenBank/DDBJ whole genome shotgun (WGS) entry which is preliminary data.</text>
</comment>
<organism evidence="9 10">
    <name type="scientific">Amylocarpus encephaloides</name>
    <dbReference type="NCBI Taxonomy" id="45428"/>
    <lineage>
        <taxon>Eukaryota</taxon>
        <taxon>Fungi</taxon>
        <taxon>Dikarya</taxon>
        <taxon>Ascomycota</taxon>
        <taxon>Pezizomycotina</taxon>
        <taxon>Leotiomycetes</taxon>
        <taxon>Helotiales</taxon>
        <taxon>Helotiales incertae sedis</taxon>
        <taxon>Amylocarpus</taxon>
    </lineage>
</organism>
<dbReference type="PANTHER" id="PTHR47844">
    <property type="entry name" value="SYNTHASE CPS1, PUTATIVE (AFU_ORTHOLOGUE AFUA_7G02500)-RELATED"/>
    <property type="match status" value="1"/>
</dbReference>
<keyword evidence="7" id="KW-0325">Glycoprotein</keyword>
<feature type="transmembrane region" description="Helical" evidence="8">
    <location>
        <begin position="215"/>
        <end position="237"/>
    </location>
</feature>
<keyword evidence="6 8" id="KW-0472">Membrane</keyword>
<dbReference type="GO" id="GO:0016020">
    <property type="term" value="C:membrane"/>
    <property type="evidence" value="ECO:0007669"/>
    <property type="project" value="UniProtKB-SubCell"/>
</dbReference>